<dbReference type="Gene3D" id="2.40.70.10">
    <property type="entry name" value="Acid Proteases"/>
    <property type="match status" value="2"/>
</dbReference>
<proteinExistence type="predicted"/>
<dbReference type="Proteomes" id="UP000800200">
    <property type="component" value="Unassembled WGS sequence"/>
</dbReference>
<feature type="region of interest" description="Disordered" evidence="1">
    <location>
        <begin position="153"/>
        <end position="184"/>
    </location>
</feature>
<feature type="compositionally biased region" description="Low complexity" evidence="1">
    <location>
        <begin position="659"/>
        <end position="677"/>
    </location>
</feature>
<dbReference type="Pfam" id="PF13975">
    <property type="entry name" value="gag-asp_proteas"/>
    <property type="match status" value="1"/>
</dbReference>
<gene>
    <name evidence="2" type="ORF">K469DRAFT_750445</name>
</gene>
<name>A0A6A6E5Z6_9PEZI</name>
<dbReference type="InterPro" id="IPR021109">
    <property type="entry name" value="Peptidase_aspartic_dom_sf"/>
</dbReference>
<dbReference type="AlphaFoldDB" id="A0A6A6E5Z6"/>
<reference evidence="2" key="1">
    <citation type="journal article" date="2020" name="Stud. Mycol.">
        <title>101 Dothideomycetes genomes: a test case for predicting lifestyles and emergence of pathogens.</title>
        <authorList>
            <person name="Haridas S."/>
            <person name="Albert R."/>
            <person name="Binder M."/>
            <person name="Bloem J."/>
            <person name="Labutti K."/>
            <person name="Salamov A."/>
            <person name="Andreopoulos B."/>
            <person name="Baker S."/>
            <person name="Barry K."/>
            <person name="Bills G."/>
            <person name="Bluhm B."/>
            <person name="Cannon C."/>
            <person name="Castanera R."/>
            <person name="Culley D."/>
            <person name="Daum C."/>
            <person name="Ezra D."/>
            <person name="Gonzalez J."/>
            <person name="Henrissat B."/>
            <person name="Kuo A."/>
            <person name="Liang C."/>
            <person name="Lipzen A."/>
            <person name="Lutzoni F."/>
            <person name="Magnuson J."/>
            <person name="Mondo S."/>
            <person name="Nolan M."/>
            <person name="Ohm R."/>
            <person name="Pangilinan J."/>
            <person name="Park H.-J."/>
            <person name="Ramirez L."/>
            <person name="Alfaro M."/>
            <person name="Sun H."/>
            <person name="Tritt A."/>
            <person name="Yoshinaga Y."/>
            <person name="Zwiers L.-H."/>
            <person name="Turgeon B."/>
            <person name="Goodwin S."/>
            <person name="Spatafora J."/>
            <person name="Crous P."/>
            <person name="Grigoriev I."/>
        </authorList>
    </citation>
    <scope>NUCLEOTIDE SEQUENCE</scope>
    <source>
        <strain evidence="2">CBS 207.26</strain>
    </source>
</reference>
<feature type="region of interest" description="Disordered" evidence="1">
    <location>
        <begin position="87"/>
        <end position="141"/>
    </location>
</feature>
<evidence type="ECO:0000313" key="2">
    <source>
        <dbReference type="EMBL" id="KAF2185286.1"/>
    </source>
</evidence>
<feature type="compositionally biased region" description="Polar residues" evidence="1">
    <location>
        <begin position="204"/>
        <end position="222"/>
    </location>
</feature>
<accession>A0A6A6E5Z6</accession>
<feature type="region of interest" description="Disordered" evidence="1">
    <location>
        <begin position="203"/>
        <end position="224"/>
    </location>
</feature>
<dbReference type="EMBL" id="ML994634">
    <property type="protein sequence ID" value="KAF2185286.1"/>
    <property type="molecule type" value="Genomic_DNA"/>
</dbReference>
<evidence type="ECO:0000313" key="3">
    <source>
        <dbReference type="Proteomes" id="UP000800200"/>
    </source>
</evidence>
<sequence length="709" mass="79060">MITINADVASRYVQALRTQARTGEAPPTDALPCPYRSNNGRIFQSSHQLFNHVKVEHVSILQVMDPESARTQVGEATVRLKGVVDQSSEATAGGGSTPDITGLSLLESKGRQSPSGKKGPSDSDLYARRGKAPGHPDIYNADSPAIYAEQLRSRPKDHQRFDLQQGAKGTQSPHRSAPEVSSEWSVEANRSQFSIIPETLFANRPSTQRGQAAQTSTGTQRQPGHVEIQRHDTHYPGLTLQPDSRPISQEQLASEVKSIYAQALIALHRRLLHEHHDFFLASQLPSASPSKEAPNRNKIDSLHRRQRYVPISTNGNHIEAFPDTGSQLDIISHAFSTQLDLKLNKAQTLTIRTPTGRKIRTLGTVELDIIFPGEKPKHRRKFHVLEKSVHKMILGKSFLETTQTLTKFAHRIKSRLVDLASRISRLHLLGSVTERVIGSINGMPATAVDDTGSDVMVISWKEAERLGLHITMDHSHRTILEFVDGEEVYTDGVALDVDWRFGYNTTGEAIKVDLQVVRDLTCNLILSSEILFQANTYNNSDFFIAGEREMPIHNEYASLCVITDRSGRKQTLDFLVKWLRSQPAETDVEDSELIVKAERVLDEEVARQLYEEERINGLPEDERDVAWAEEYELRRKWEQSHTTLNAVPPALRTSGQPYTPSSASSGDPSSPTSTGNGAYTPSPTSTKQACWKRYFPKTRKKINHEGACS</sequence>
<organism evidence="2 3">
    <name type="scientific">Zopfia rhizophila CBS 207.26</name>
    <dbReference type="NCBI Taxonomy" id="1314779"/>
    <lineage>
        <taxon>Eukaryota</taxon>
        <taxon>Fungi</taxon>
        <taxon>Dikarya</taxon>
        <taxon>Ascomycota</taxon>
        <taxon>Pezizomycotina</taxon>
        <taxon>Dothideomycetes</taxon>
        <taxon>Dothideomycetes incertae sedis</taxon>
        <taxon>Zopfiaceae</taxon>
        <taxon>Zopfia</taxon>
    </lineage>
</organism>
<feature type="region of interest" description="Disordered" evidence="1">
    <location>
        <begin position="644"/>
        <end position="687"/>
    </location>
</feature>
<keyword evidence="3" id="KW-1185">Reference proteome</keyword>
<evidence type="ECO:0000256" key="1">
    <source>
        <dbReference type="SAM" id="MobiDB-lite"/>
    </source>
</evidence>
<dbReference type="SUPFAM" id="SSF50630">
    <property type="entry name" value="Acid proteases"/>
    <property type="match status" value="1"/>
</dbReference>
<dbReference type="CDD" id="cd00303">
    <property type="entry name" value="retropepsin_like"/>
    <property type="match status" value="2"/>
</dbReference>
<protein>
    <submittedName>
        <fullName evidence="2">Uncharacterized protein</fullName>
    </submittedName>
</protein>
<dbReference type="OrthoDB" id="6079484at2759"/>